<dbReference type="Gene3D" id="2.60.120.200">
    <property type="match status" value="1"/>
</dbReference>
<evidence type="ECO:0000256" key="3">
    <source>
        <dbReference type="ARBA" id="ARBA00022824"/>
    </source>
</evidence>
<gene>
    <name evidence="5" type="ORF">MCOR_41134</name>
</gene>
<proteinExistence type="inferred from homology"/>
<dbReference type="Proteomes" id="UP000507470">
    <property type="component" value="Unassembled WGS sequence"/>
</dbReference>
<dbReference type="PRINTS" id="PR00626">
    <property type="entry name" value="CALRETICULIN"/>
</dbReference>
<name>A0A6J8DJL3_MYTCO</name>
<dbReference type="PANTHER" id="PTHR11073">
    <property type="entry name" value="CALRETICULIN AND CALNEXIN"/>
    <property type="match status" value="1"/>
</dbReference>
<dbReference type="OrthoDB" id="1938156at2759"/>
<accession>A0A6J8DJL3</accession>
<dbReference type="GO" id="GO:0006457">
    <property type="term" value="P:protein folding"/>
    <property type="evidence" value="ECO:0007669"/>
    <property type="project" value="InterPro"/>
</dbReference>
<dbReference type="InterPro" id="IPR001580">
    <property type="entry name" value="Calret/calnex"/>
</dbReference>
<sequence>MSGDTSLNSVLIRIKYSPLTIRTAKGLQSLVTKLAYPSQSCMWLSCNIYLCVLFYLSFQDDWKDRWVESTAKGADQGKFEWTAGKFYGDADLDKGIQTSQDAKFYGISSKVDKPISNEGKTLVIQFTMKHEQNIDCGEGYMKLYPSDVDQKNLHGDSPYLIMFGRLK</sequence>
<evidence type="ECO:0000313" key="6">
    <source>
        <dbReference type="Proteomes" id="UP000507470"/>
    </source>
</evidence>
<dbReference type="GO" id="GO:0036503">
    <property type="term" value="P:ERAD pathway"/>
    <property type="evidence" value="ECO:0007669"/>
    <property type="project" value="TreeGrafter"/>
</dbReference>
<comment type="similarity">
    <text evidence="2 4">Belongs to the calreticulin family.</text>
</comment>
<organism evidence="5 6">
    <name type="scientific">Mytilus coruscus</name>
    <name type="common">Sea mussel</name>
    <dbReference type="NCBI Taxonomy" id="42192"/>
    <lineage>
        <taxon>Eukaryota</taxon>
        <taxon>Metazoa</taxon>
        <taxon>Spiralia</taxon>
        <taxon>Lophotrochozoa</taxon>
        <taxon>Mollusca</taxon>
        <taxon>Bivalvia</taxon>
        <taxon>Autobranchia</taxon>
        <taxon>Pteriomorphia</taxon>
        <taxon>Mytilida</taxon>
        <taxon>Mytiloidea</taxon>
        <taxon>Mytilidae</taxon>
        <taxon>Mytilinae</taxon>
        <taxon>Mytilus</taxon>
    </lineage>
</organism>
<dbReference type="SUPFAM" id="SSF49899">
    <property type="entry name" value="Concanavalin A-like lectins/glucanases"/>
    <property type="match status" value="1"/>
</dbReference>
<dbReference type="PANTHER" id="PTHR11073:SF2">
    <property type="entry name" value="CALRETICULIN"/>
    <property type="match status" value="1"/>
</dbReference>
<evidence type="ECO:0000256" key="4">
    <source>
        <dbReference type="RuleBase" id="RU362126"/>
    </source>
</evidence>
<evidence type="ECO:0000256" key="1">
    <source>
        <dbReference type="ARBA" id="ARBA00004240"/>
    </source>
</evidence>
<dbReference type="Pfam" id="PF00262">
    <property type="entry name" value="Calreticulin"/>
    <property type="match status" value="1"/>
</dbReference>
<dbReference type="AlphaFoldDB" id="A0A6J8DJL3"/>
<dbReference type="GO" id="GO:0005789">
    <property type="term" value="C:endoplasmic reticulum membrane"/>
    <property type="evidence" value="ECO:0007669"/>
    <property type="project" value="TreeGrafter"/>
</dbReference>
<dbReference type="GO" id="GO:0051082">
    <property type="term" value="F:unfolded protein binding"/>
    <property type="evidence" value="ECO:0007669"/>
    <property type="project" value="InterPro"/>
</dbReference>
<dbReference type="EMBL" id="CACVKT020007423">
    <property type="protein sequence ID" value="CAC5407682.1"/>
    <property type="molecule type" value="Genomic_DNA"/>
</dbReference>
<evidence type="ECO:0000313" key="5">
    <source>
        <dbReference type="EMBL" id="CAC5407682.1"/>
    </source>
</evidence>
<dbReference type="InterPro" id="IPR013320">
    <property type="entry name" value="ConA-like_dom_sf"/>
</dbReference>
<evidence type="ECO:0000256" key="2">
    <source>
        <dbReference type="ARBA" id="ARBA00010983"/>
    </source>
</evidence>
<reference evidence="5 6" key="1">
    <citation type="submission" date="2020-06" db="EMBL/GenBank/DDBJ databases">
        <authorList>
            <person name="Li R."/>
            <person name="Bekaert M."/>
        </authorList>
    </citation>
    <scope>NUCLEOTIDE SEQUENCE [LARGE SCALE GENOMIC DNA]</scope>
    <source>
        <strain evidence="6">wild</strain>
    </source>
</reference>
<protein>
    <submittedName>
        <fullName evidence="5">CALR</fullName>
    </submittedName>
</protein>
<keyword evidence="6" id="KW-1185">Reference proteome</keyword>
<keyword evidence="3 4" id="KW-0256">Endoplasmic reticulum</keyword>
<keyword evidence="4" id="KW-0143">Chaperone</keyword>
<dbReference type="GO" id="GO:0005509">
    <property type="term" value="F:calcium ion binding"/>
    <property type="evidence" value="ECO:0007669"/>
    <property type="project" value="InterPro"/>
</dbReference>
<comment type="subcellular location">
    <subcellularLocation>
        <location evidence="1">Endoplasmic reticulum</location>
    </subcellularLocation>
</comment>